<feature type="compositionally biased region" description="Basic residues" evidence="4">
    <location>
        <begin position="45"/>
        <end position="56"/>
    </location>
</feature>
<dbReference type="GO" id="GO:0071008">
    <property type="term" value="C:U2-type post-mRNA release spliceosomal complex"/>
    <property type="evidence" value="ECO:0007669"/>
    <property type="project" value="InterPro"/>
</dbReference>
<evidence type="ECO:0000256" key="2">
    <source>
        <dbReference type="ARBA" id="ARBA00023242"/>
    </source>
</evidence>
<dbReference type="OrthoDB" id="429427at2759"/>
<dbReference type="InterPro" id="IPR028211">
    <property type="entry name" value="Ntr2"/>
</dbReference>
<feature type="region of interest" description="Disordered" evidence="4">
    <location>
        <begin position="1"/>
        <end position="70"/>
    </location>
</feature>
<dbReference type="Proteomes" id="UP000054549">
    <property type="component" value="Unassembled WGS sequence"/>
</dbReference>
<dbReference type="STRING" id="946122.A0A0C2WNT1"/>
<accession>A0A0C2WNT1</accession>
<dbReference type="PANTHER" id="PTHR12214">
    <property type="entry name" value="GC-RICH SEQUENCE DNA-BINDING FACTOR"/>
    <property type="match status" value="1"/>
</dbReference>
<dbReference type="GO" id="GO:0000390">
    <property type="term" value="P:spliceosomal complex disassembly"/>
    <property type="evidence" value="ECO:0007669"/>
    <property type="project" value="InterPro"/>
</dbReference>
<feature type="region of interest" description="Disordered" evidence="4">
    <location>
        <begin position="470"/>
        <end position="490"/>
    </location>
</feature>
<proteinExistence type="predicted"/>
<dbReference type="PANTHER" id="PTHR12214:SF0">
    <property type="entry name" value="LD29489P"/>
    <property type="match status" value="1"/>
</dbReference>
<keyword evidence="2" id="KW-0539">Nucleus</keyword>
<dbReference type="Pfam" id="PF15458">
    <property type="entry name" value="NTR2"/>
    <property type="match status" value="1"/>
</dbReference>
<name>A0A0C2WNT1_AMAMK</name>
<feature type="region of interest" description="Disordered" evidence="4">
    <location>
        <begin position="274"/>
        <end position="303"/>
    </location>
</feature>
<evidence type="ECO:0008006" key="7">
    <source>
        <dbReference type="Google" id="ProtNLM"/>
    </source>
</evidence>
<dbReference type="InParanoid" id="A0A0C2WNT1"/>
<dbReference type="GO" id="GO:0003677">
    <property type="term" value="F:DNA binding"/>
    <property type="evidence" value="ECO:0007669"/>
    <property type="project" value="InterPro"/>
</dbReference>
<sequence>MDSIPPVIFKRSKVKPAGRTRSTSPKGVSVQENEQESPSTLATKLKNKVKKSRPKSKLSFGGDDEEEGDGEVFQLKKSTLSRKLALGKNAAAVSLNLESTTVSRSSGPTYDDAYLKELKASTPNARPVVVQAENEMSVDINEPSLQVLEIGAGDEVHCSGVTKMRSIYDLESGETAIPSESSIKVTKERRERLRKAKISGEEDYISLAVTRRGDEADGPHPESRLMREEDELGEAEEEFAEYTSAQERIALGKKSRKVEATRRRDEMRELIEEAAEEDEETKEWEEEQLRRGGHLTPDRGVSAAKVKATYKPAPIPAMTPIPVLASAMDRLNQQLAALTTSHANSTTSLDSLERERSDVNEREKAMRSLIERAEEKRAWFSSFKDWIEGVANFLDEKYPLLEKLEDEHVSLLQERFDMIAQRRRADDEDDLATFFGPLPDGDHTQGTANENGSLMLAKHERRLARTSRRQLRLNTRHTDDEEGYSTDSSLPPSDAVAYNDALKRLISRTKDVLNDVKAEEFHRPEKGRWNTWRVKYTDSYVGAWGGLGVVSVWEFWARLELIGWDFIENPLSLDSSKWYSSLYEYSRLGIEGTRVEERELGPDGDLVASMISSAIIPRLCRLLEGGVFDVYSARHVRRMILLTEEIEASVEEGNAKLQMLLRSTLGRFELAIADKEALTARYRFAAATALAFDPETIPARSRYLARLAKLLQNLLRWRKHTGERFGIGMLVTRLVENCMIDVARNGWEAGGGEFVHRVASMMPNELIPIRLKKELVLMYC</sequence>
<keyword evidence="6" id="KW-1185">Reference proteome</keyword>
<gene>
    <name evidence="5" type="ORF">M378DRAFT_79910</name>
</gene>
<feature type="coiled-coil region" evidence="3">
    <location>
        <begin position="349"/>
        <end position="376"/>
    </location>
</feature>
<feature type="compositionally biased region" description="Acidic residues" evidence="4">
    <location>
        <begin position="274"/>
        <end position="286"/>
    </location>
</feature>
<evidence type="ECO:0000256" key="4">
    <source>
        <dbReference type="SAM" id="MobiDB-lite"/>
    </source>
</evidence>
<reference evidence="5 6" key="1">
    <citation type="submission" date="2014-04" db="EMBL/GenBank/DDBJ databases">
        <title>Evolutionary Origins and Diversification of the Mycorrhizal Mutualists.</title>
        <authorList>
            <consortium name="DOE Joint Genome Institute"/>
            <consortium name="Mycorrhizal Genomics Consortium"/>
            <person name="Kohler A."/>
            <person name="Kuo A."/>
            <person name="Nagy L.G."/>
            <person name="Floudas D."/>
            <person name="Copeland A."/>
            <person name="Barry K.W."/>
            <person name="Cichocki N."/>
            <person name="Veneault-Fourrey C."/>
            <person name="LaButti K."/>
            <person name="Lindquist E.A."/>
            <person name="Lipzen A."/>
            <person name="Lundell T."/>
            <person name="Morin E."/>
            <person name="Murat C."/>
            <person name="Riley R."/>
            <person name="Ohm R."/>
            <person name="Sun H."/>
            <person name="Tunlid A."/>
            <person name="Henrissat B."/>
            <person name="Grigoriev I.V."/>
            <person name="Hibbett D.S."/>
            <person name="Martin F."/>
        </authorList>
    </citation>
    <scope>NUCLEOTIDE SEQUENCE [LARGE SCALE GENOMIC DNA]</scope>
    <source>
        <strain evidence="5 6">Koide BX008</strain>
    </source>
</reference>
<keyword evidence="3" id="KW-0175">Coiled coil</keyword>
<dbReference type="InterPro" id="IPR012890">
    <property type="entry name" value="GCFC2-like"/>
</dbReference>
<dbReference type="HOGENOM" id="CLU_020074_0_0_1"/>
<organism evidence="5 6">
    <name type="scientific">Amanita muscaria (strain Koide BX008)</name>
    <dbReference type="NCBI Taxonomy" id="946122"/>
    <lineage>
        <taxon>Eukaryota</taxon>
        <taxon>Fungi</taxon>
        <taxon>Dikarya</taxon>
        <taxon>Basidiomycota</taxon>
        <taxon>Agaricomycotina</taxon>
        <taxon>Agaricomycetes</taxon>
        <taxon>Agaricomycetidae</taxon>
        <taxon>Agaricales</taxon>
        <taxon>Pluteineae</taxon>
        <taxon>Amanitaceae</taxon>
        <taxon>Amanita</taxon>
    </lineage>
</organism>
<dbReference type="AlphaFoldDB" id="A0A0C2WNT1"/>
<evidence type="ECO:0000256" key="3">
    <source>
        <dbReference type="SAM" id="Coils"/>
    </source>
</evidence>
<dbReference type="EMBL" id="KN818261">
    <property type="protein sequence ID" value="KIL63277.1"/>
    <property type="molecule type" value="Genomic_DNA"/>
</dbReference>
<evidence type="ECO:0000313" key="6">
    <source>
        <dbReference type="Proteomes" id="UP000054549"/>
    </source>
</evidence>
<feature type="compositionally biased region" description="Polar residues" evidence="4">
    <location>
        <begin position="20"/>
        <end position="42"/>
    </location>
</feature>
<evidence type="ECO:0000256" key="1">
    <source>
        <dbReference type="ARBA" id="ARBA00004123"/>
    </source>
</evidence>
<evidence type="ECO:0000313" key="5">
    <source>
        <dbReference type="EMBL" id="KIL63277.1"/>
    </source>
</evidence>
<protein>
    <recommendedName>
        <fullName evidence="7">GCF C-terminal domain-containing protein</fullName>
    </recommendedName>
</protein>
<comment type="subcellular location">
    <subcellularLocation>
        <location evidence="1">Nucleus</location>
    </subcellularLocation>
</comment>